<feature type="transmembrane region" description="Helical" evidence="2">
    <location>
        <begin position="242"/>
        <end position="261"/>
    </location>
</feature>
<feature type="transmembrane region" description="Helical" evidence="2">
    <location>
        <begin position="207"/>
        <end position="230"/>
    </location>
</feature>
<feature type="transmembrane region" description="Helical" evidence="2">
    <location>
        <begin position="273"/>
        <end position="297"/>
    </location>
</feature>
<comment type="caution">
    <text evidence="4">The sequence shown here is derived from an EMBL/GenBank/DDBJ whole genome shotgun (WGS) entry which is preliminary data.</text>
</comment>
<dbReference type="Pfam" id="PF24800">
    <property type="entry name" value="DUF7702"/>
    <property type="match status" value="1"/>
</dbReference>
<evidence type="ECO:0000313" key="4">
    <source>
        <dbReference type="EMBL" id="RMX72610.1"/>
    </source>
</evidence>
<feature type="region of interest" description="Disordered" evidence="1">
    <location>
        <begin position="308"/>
        <end position="338"/>
    </location>
</feature>
<organism evidence="4 5">
    <name type="scientific">Hortaea werneckii</name>
    <name type="common">Black yeast</name>
    <name type="synonym">Cladosporium werneckii</name>
    <dbReference type="NCBI Taxonomy" id="91943"/>
    <lineage>
        <taxon>Eukaryota</taxon>
        <taxon>Fungi</taxon>
        <taxon>Dikarya</taxon>
        <taxon>Ascomycota</taxon>
        <taxon>Pezizomycotina</taxon>
        <taxon>Dothideomycetes</taxon>
        <taxon>Dothideomycetidae</taxon>
        <taxon>Mycosphaerellales</taxon>
        <taxon>Teratosphaeriaceae</taxon>
        <taxon>Hortaea</taxon>
    </lineage>
</organism>
<accession>A0A3M6W310</accession>
<protein>
    <recommendedName>
        <fullName evidence="3">DUF7702 domain-containing protein</fullName>
    </recommendedName>
</protein>
<keyword evidence="2" id="KW-0812">Transmembrane</keyword>
<evidence type="ECO:0000259" key="3">
    <source>
        <dbReference type="Pfam" id="PF24800"/>
    </source>
</evidence>
<feature type="transmembrane region" description="Helical" evidence="2">
    <location>
        <begin position="95"/>
        <end position="116"/>
    </location>
</feature>
<name>A0A3M6W310_HORWE</name>
<dbReference type="OrthoDB" id="2560628at2759"/>
<proteinExistence type="predicted"/>
<evidence type="ECO:0000313" key="5">
    <source>
        <dbReference type="Proteomes" id="UP000281245"/>
    </source>
</evidence>
<dbReference type="PANTHER" id="PTHR42109:SF2">
    <property type="entry name" value="INTEGRAL MEMBRANE PROTEIN"/>
    <property type="match status" value="1"/>
</dbReference>
<sequence length="338" mass="37093">MRHRRTEREPLRVELLSYPHWATRPRATLPWIWSLNATSHWAVSKSVAMEFIDVVSAMLAPKACLAAAEVAFFSPALVASAFILYKHGLSRQLGWFYLVLLSILRLIGSSCTLYMATQSDYSSSLIQTATITSAIGTAPLLLALMGFLGRINEGLEHKSLGPNVFRPIHLISLATLIVSIIGATNIFDSSPSAQETGKKLLEAAGILFLAVYLSLCGITIWSIIHLRWILASEKNLIKACTLALPFLCVRIVFTVCMSFGSSSGPFNFGDVNVWVAAFMQFFSEAVGVSIFLFAGFVTPKWERKEIREGVSSSKDGRDADGEVELGEVQRPAQECGRV</sequence>
<feature type="compositionally biased region" description="Basic and acidic residues" evidence="1">
    <location>
        <begin position="308"/>
        <end position="320"/>
    </location>
</feature>
<evidence type="ECO:0000256" key="2">
    <source>
        <dbReference type="SAM" id="Phobius"/>
    </source>
</evidence>
<dbReference type="Proteomes" id="UP000281245">
    <property type="component" value="Unassembled WGS sequence"/>
</dbReference>
<feature type="transmembrane region" description="Helical" evidence="2">
    <location>
        <begin position="168"/>
        <end position="187"/>
    </location>
</feature>
<dbReference type="EMBL" id="QWIJ01002119">
    <property type="protein sequence ID" value="RMX72610.1"/>
    <property type="molecule type" value="Genomic_DNA"/>
</dbReference>
<reference evidence="4 5" key="1">
    <citation type="journal article" date="2018" name="BMC Genomics">
        <title>Genomic evidence for intraspecific hybridization in a clonal and extremely halotolerant yeast.</title>
        <authorList>
            <person name="Gostincar C."/>
            <person name="Stajich J.E."/>
            <person name="Zupancic J."/>
            <person name="Zalar P."/>
            <person name="Gunde-Cimerman N."/>
        </authorList>
    </citation>
    <scope>NUCLEOTIDE SEQUENCE [LARGE SCALE GENOMIC DNA]</scope>
    <source>
        <strain evidence="4 5">EXF-6656</strain>
    </source>
</reference>
<keyword evidence="2" id="KW-0472">Membrane</keyword>
<keyword evidence="2" id="KW-1133">Transmembrane helix</keyword>
<dbReference type="PANTHER" id="PTHR42109">
    <property type="entry name" value="UNPLACED GENOMIC SCAFFOLD UM_SCAF_CONTIG_1.265, WHOLE GENOME SHOTGUN SEQUENCE"/>
    <property type="match status" value="1"/>
</dbReference>
<evidence type="ECO:0000256" key="1">
    <source>
        <dbReference type="SAM" id="MobiDB-lite"/>
    </source>
</evidence>
<feature type="transmembrane region" description="Helical" evidence="2">
    <location>
        <begin position="128"/>
        <end position="148"/>
    </location>
</feature>
<dbReference type="InterPro" id="IPR056119">
    <property type="entry name" value="DUF7702"/>
</dbReference>
<gene>
    <name evidence="4" type="ORF">D0869_14438</name>
</gene>
<dbReference type="AlphaFoldDB" id="A0A3M6W310"/>
<feature type="domain" description="DUF7702" evidence="3">
    <location>
        <begin position="65"/>
        <end position="298"/>
    </location>
</feature>